<keyword evidence="7 16" id="KW-0560">Oxidoreductase</keyword>
<feature type="active site" description="Proton donor" evidence="17">
    <location>
        <position position="115"/>
    </location>
</feature>
<feature type="domain" description="DUS-like FMN-binding" evidence="19">
    <location>
        <begin position="30"/>
        <end position="300"/>
    </location>
</feature>
<dbReference type="FunFam" id="3.20.20.70:FF:000159">
    <property type="entry name" value="tRNA-dihydrouridine synthase 4"/>
    <property type="match status" value="1"/>
</dbReference>
<comment type="caution">
    <text evidence="20">The sequence shown here is derived from an EMBL/GenBank/DDBJ whole genome shotgun (WGS) entry which is preliminary data.</text>
</comment>
<comment type="similarity">
    <text evidence="16">Belongs to the dus family.</text>
</comment>
<evidence type="ECO:0000256" key="2">
    <source>
        <dbReference type="ARBA" id="ARBA00022630"/>
    </source>
</evidence>
<dbReference type="CDD" id="cd02801">
    <property type="entry name" value="DUS_like_FMN"/>
    <property type="match status" value="1"/>
</dbReference>
<accession>A0AAD5TWQ9</accession>
<evidence type="ECO:0000256" key="17">
    <source>
        <dbReference type="PIRSR" id="PIRSR006621-1"/>
    </source>
</evidence>
<feature type="binding site" evidence="18">
    <location>
        <begin position="32"/>
        <end position="34"/>
    </location>
    <ligand>
        <name>FMN</name>
        <dbReference type="ChEBI" id="CHEBI:58210"/>
    </ligand>
</feature>
<dbReference type="GO" id="GO:0050660">
    <property type="term" value="F:flavin adenine dinucleotide binding"/>
    <property type="evidence" value="ECO:0007669"/>
    <property type="project" value="InterPro"/>
</dbReference>
<comment type="catalytic activity">
    <reaction evidence="9">
        <text>a 5,6-dihydrouridine in mRNA + NAD(+) = a uridine in mRNA + NADH + H(+)</text>
        <dbReference type="Rhea" id="RHEA:69851"/>
        <dbReference type="Rhea" id="RHEA-COMP:14658"/>
        <dbReference type="Rhea" id="RHEA-COMP:17789"/>
        <dbReference type="ChEBI" id="CHEBI:15378"/>
        <dbReference type="ChEBI" id="CHEBI:57540"/>
        <dbReference type="ChEBI" id="CHEBI:57945"/>
        <dbReference type="ChEBI" id="CHEBI:65315"/>
        <dbReference type="ChEBI" id="CHEBI:74443"/>
    </reaction>
    <physiologicalReaction direction="right-to-left" evidence="9">
        <dbReference type="Rhea" id="RHEA:69853"/>
    </physiologicalReaction>
</comment>
<evidence type="ECO:0000256" key="7">
    <source>
        <dbReference type="ARBA" id="ARBA00023002"/>
    </source>
</evidence>
<comment type="catalytic activity">
    <reaction evidence="10">
        <text>a 5,6-dihydrouridine in mRNA + NADP(+) = a uridine in mRNA + NADPH + H(+)</text>
        <dbReference type="Rhea" id="RHEA:69855"/>
        <dbReference type="Rhea" id="RHEA-COMP:14658"/>
        <dbReference type="Rhea" id="RHEA-COMP:17789"/>
        <dbReference type="ChEBI" id="CHEBI:15378"/>
        <dbReference type="ChEBI" id="CHEBI:57783"/>
        <dbReference type="ChEBI" id="CHEBI:58349"/>
        <dbReference type="ChEBI" id="CHEBI:65315"/>
        <dbReference type="ChEBI" id="CHEBI:74443"/>
    </reaction>
    <physiologicalReaction direction="right-to-left" evidence="10">
        <dbReference type="Rhea" id="RHEA:69857"/>
    </physiologicalReaction>
</comment>
<evidence type="ECO:0000256" key="11">
    <source>
        <dbReference type="ARBA" id="ARBA00050434"/>
    </source>
</evidence>
<dbReference type="GO" id="GO:0006397">
    <property type="term" value="P:mRNA processing"/>
    <property type="evidence" value="ECO:0007669"/>
    <property type="project" value="UniProtKB-KW"/>
</dbReference>
<comment type="catalytic activity">
    <reaction evidence="11">
        <text>5,6-dihydrouridine(20b) in tRNA + NADP(+) = uridine(20b) in tRNA + NADPH + H(+)</text>
        <dbReference type="Rhea" id="RHEA:53356"/>
        <dbReference type="Rhea" id="RHEA-COMP:13537"/>
        <dbReference type="Rhea" id="RHEA-COMP:13538"/>
        <dbReference type="ChEBI" id="CHEBI:15378"/>
        <dbReference type="ChEBI" id="CHEBI:57783"/>
        <dbReference type="ChEBI" id="CHEBI:58349"/>
        <dbReference type="ChEBI" id="CHEBI:65315"/>
        <dbReference type="ChEBI" id="CHEBI:74443"/>
        <dbReference type="EC" id="1.3.1.90"/>
    </reaction>
    <physiologicalReaction direction="right-to-left" evidence="11">
        <dbReference type="Rhea" id="RHEA:53358"/>
    </physiologicalReaction>
</comment>
<sequence length="328" mass="36771">MDNNQTENEWAKRFSPLDLLTNTKSSLNICAPMVRYSKLPFRELVKQYGVDVLYTPMILADVFKNSAISREVDFQTSINDSPVIVQFGAANSKDLADASELVAKYCSGVDINCGCPQKWAISEGIGCHLMERPDLVADMISQTKRRTSILNFQSNSGTGFPCSVKIRKHNDLRRTVDFAQKAEAAGADWITVHGRTRRQRSHEPCDFDAIKLIKESVSIPVFANGDVFNLSDKEEILKKTGCDGVMAARGLLENPALFAGYEKTPVECVKKFVELSLGLGSHHFIFHHHLMYMLEKSMSRAEKKHFNTISSIAGCIDYLTDHYGLEFF</sequence>
<name>A0AAD5TWQ9_9FUNG</name>
<evidence type="ECO:0000313" key="20">
    <source>
        <dbReference type="EMBL" id="KAJ3213211.1"/>
    </source>
</evidence>
<comment type="cofactor">
    <cofactor evidence="1 16 18">
        <name>FMN</name>
        <dbReference type="ChEBI" id="CHEBI:58210"/>
    </cofactor>
</comment>
<evidence type="ECO:0000256" key="18">
    <source>
        <dbReference type="PIRSR" id="PIRSR006621-2"/>
    </source>
</evidence>
<feature type="binding site" evidence="18">
    <location>
        <begin position="248"/>
        <end position="249"/>
    </location>
    <ligand>
        <name>FMN</name>
        <dbReference type="ChEBI" id="CHEBI:58210"/>
    </ligand>
</feature>
<dbReference type="Proteomes" id="UP001211065">
    <property type="component" value="Unassembled WGS sequence"/>
</dbReference>
<evidence type="ECO:0000256" key="10">
    <source>
        <dbReference type="ARBA" id="ARBA00049447"/>
    </source>
</evidence>
<evidence type="ECO:0000313" key="21">
    <source>
        <dbReference type="Proteomes" id="UP001211065"/>
    </source>
</evidence>
<keyword evidence="8" id="KW-0520">NAD</keyword>
<evidence type="ECO:0000256" key="6">
    <source>
        <dbReference type="ARBA" id="ARBA00022857"/>
    </source>
</evidence>
<dbReference type="AlphaFoldDB" id="A0AAD5TWQ9"/>
<dbReference type="InterPro" id="IPR001269">
    <property type="entry name" value="DUS_fam"/>
</dbReference>
<keyword evidence="4" id="KW-0507">mRNA processing</keyword>
<proteinExistence type="inferred from homology"/>
<gene>
    <name evidence="20" type="primary">DUS4L</name>
    <name evidence="20" type="ORF">HK099_007518</name>
</gene>
<comment type="catalytic activity">
    <reaction evidence="13">
        <text>5,6-dihydrouridine(20b) in tRNA + NAD(+) = uridine(20b) in tRNA + NADH + H(+)</text>
        <dbReference type="Rhea" id="RHEA:53352"/>
        <dbReference type="Rhea" id="RHEA-COMP:13537"/>
        <dbReference type="Rhea" id="RHEA-COMP:13538"/>
        <dbReference type="ChEBI" id="CHEBI:15378"/>
        <dbReference type="ChEBI" id="CHEBI:57540"/>
        <dbReference type="ChEBI" id="CHEBI:57945"/>
        <dbReference type="ChEBI" id="CHEBI:65315"/>
        <dbReference type="ChEBI" id="CHEBI:74443"/>
        <dbReference type="EC" id="1.3.1.90"/>
    </reaction>
    <physiologicalReaction direction="right-to-left" evidence="13">
        <dbReference type="Rhea" id="RHEA:53354"/>
    </physiologicalReaction>
</comment>
<dbReference type="GO" id="GO:0102266">
    <property type="term" value="F:tRNA-dihydrouridine20a synthase activity"/>
    <property type="evidence" value="ECO:0007669"/>
    <property type="project" value="UniProtKB-EC"/>
</dbReference>
<dbReference type="InterPro" id="IPR018517">
    <property type="entry name" value="tRNA_hU_synthase_CS"/>
</dbReference>
<comment type="catalytic activity">
    <reaction evidence="14">
        <text>5,6-dihydrouridine(20a) in tRNA + NADP(+) = uridine(20a) in tRNA + NADPH + H(+)</text>
        <dbReference type="Rhea" id="RHEA:53344"/>
        <dbReference type="Rhea" id="RHEA-COMP:13535"/>
        <dbReference type="Rhea" id="RHEA-COMP:13536"/>
        <dbReference type="ChEBI" id="CHEBI:15378"/>
        <dbReference type="ChEBI" id="CHEBI:57783"/>
        <dbReference type="ChEBI" id="CHEBI:58349"/>
        <dbReference type="ChEBI" id="CHEBI:65315"/>
        <dbReference type="ChEBI" id="CHEBI:74443"/>
        <dbReference type="EC" id="1.3.1.90"/>
    </reaction>
    <physiologicalReaction direction="right-to-left" evidence="14">
        <dbReference type="Rhea" id="RHEA:53346"/>
    </physiologicalReaction>
</comment>
<dbReference type="PANTHER" id="PTHR11082:SF31">
    <property type="entry name" value="TRNA-DIHYDROURIDINE(20A_20B) SYNTHASE [NAD(P)+]-LIKE"/>
    <property type="match status" value="1"/>
</dbReference>
<dbReference type="Pfam" id="PF01207">
    <property type="entry name" value="Dus"/>
    <property type="match status" value="1"/>
</dbReference>
<dbReference type="GO" id="GO:0102267">
    <property type="term" value="F:tRNA-dihydrouridine20b synthase activity"/>
    <property type="evidence" value="ECO:0007669"/>
    <property type="project" value="UniProtKB-ARBA"/>
</dbReference>
<feature type="binding site" evidence="18">
    <location>
        <position position="86"/>
    </location>
    <ligand>
        <name>FMN</name>
        <dbReference type="ChEBI" id="CHEBI:58210"/>
    </ligand>
</feature>
<keyword evidence="5 16" id="KW-0819">tRNA processing</keyword>
<dbReference type="InterPro" id="IPR013785">
    <property type="entry name" value="Aldolase_TIM"/>
</dbReference>
<keyword evidence="2 16" id="KW-0285">Flavoprotein</keyword>
<evidence type="ECO:0000256" key="9">
    <source>
        <dbReference type="ARBA" id="ARBA00048342"/>
    </source>
</evidence>
<evidence type="ECO:0000256" key="1">
    <source>
        <dbReference type="ARBA" id="ARBA00001917"/>
    </source>
</evidence>
<evidence type="ECO:0000256" key="12">
    <source>
        <dbReference type="ARBA" id="ARBA00051779"/>
    </source>
</evidence>
<evidence type="ECO:0000256" key="16">
    <source>
        <dbReference type="PIRNR" id="PIRNR006621"/>
    </source>
</evidence>
<keyword evidence="6" id="KW-0521">NADP</keyword>
<dbReference type="PIRSF" id="PIRSF006621">
    <property type="entry name" value="Dus"/>
    <property type="match status" value="1"/>
</dbReference>
<keyword evidence="18" id="KW-0547">Nucleotide-binding</keyword>
<dbReference type="EC" id="1.3.1.-" evidence="16"/>
<keyword evidence="21" id="KW-1185">Reference proteome</keyword>
<comment type="similarity">
    <text evidence="15">Belongs to the Dus family. Dus4 subfamily.</text>
</comment>
<dbReference type="SUPFAM" id="SSF51395">
    <property type="entry name" value="FMN-linked oxidoreductases"/>
    <property type="match status" value="1"/>
</dbReference>
<dbReference type="Gene3D" id="3.20.20.70">
    <property type="entry name" value="Aldolase class I"/>
    <property type="match status" value="1"/>
</dbReference>
<organism evidence="20 21">
    <name type="scientific">Clydaea vesicula</name>
    <dbReference type="NCBI Taxonomy" id="447962"/>
    <lineage>
        <taxon>Eukaryota</taxon>
        <taxon>Fungi</taxon>
        <taxon>Fungi incertae sedis</taxon>
        <taxon>Chytridiomycota</taxon>
        <taxon>Chytridiomycota incertae sedis</taxon>
        <taxon>Chytridiomycetes</taxon>
        <taxon>Lobulomycetales</taxon>
        <taxon>Lobulomycetaceae</taxon>
        <taxon>Clydaea</taxon>
    </lineage>
</organism>
<evidence type="ECO:0000259" key="19">
    <source>
        <dbReference type="Pfam" id="PF01207"/>
    </source>
</evidence>
<keyword evidence="3 16" id="KW-0288">FMN</keyword>
<comment type="function">
    <text evidence="16">Catalyzes the synthesis of dihydrouridine, a modified base found in the D-loop of most tRNAs.</text>
</comment>
<protein>
    <recommendedName>
        <fullName evidence="16">tRNA-dihydrouridine synthase</fullName>
        <ecNumber evidence="16">1.3.1.-</ecNumber>
    </recommendedName>
</protein>
<evidence type="ECO:0000256" key="15">
    <source>
        <dbReference type="ARBA" id="ARBA00060741"/>
    </source>
</evidence>
<evidence type="ECO:0000256" key="4">
    <source>
        <dbReference type="ARBA" id="ARBA00022664"/>
    </source>
</evidence>
<evidence type="ECO:0000256" key="8">
    <source>
        <dbReference type="ARBA" id="ARBA00023027"/>
    </source>
</evidence>
<reference evidence="20" key="1">
    <citation type="submission" date="2020-05" db="EMBL/GenBank/DDBJ databases">
        <title>Phylogenomic resolution of chytrid fungi.</title>
        <authorList>
            <person name="Stajich J.E."/>
            <person name="Amses K."/>
            <person name="Simmons R."/>
            <person name="Seto K."/>
            <person name="Myers J."/>
            <person name="Bonds A."/>
            <person name="Quandt C.A."/>
            <person name="Barry K."/>
            <person name="Liu P."/>
            <person name="Grigoriev I."/>
            <person name="Longcore J.E."/>
            <person name="James T.Y."/>
        </authorList>
    </citation>
    <scope>NUCLEOTIDE SEQUENCE</scope>
    <source>
        <strain evidence="20">JEL0476</strain>
    </source>
</reference>
<evidence type="ECO:0000256" key="5">
    <source>
        <dbReference type="ARBA" id="ARBA00022694"/>
    </source>
</evidence>
<evidence type="ECO:0000256" key="3">
    <source>
        <dbReference type="ARBA" id="ARBA00022643"/>
    </source>
</evidence>
<comment type="catalytic activity">
    <reaction evidence="12">
        <text>5,6-dihydrouridine(20a) in tRNA + NAD(+) = uridine(20a) in tRNA + NADH + H(+)</text>
        <dbReference type="Rhea" id="RHEA:53348"/>
        <dbReference type="Rhea" id="RHEA-COMP:13535"/>
        <dbReference type="Rhea" id="RHEA-COMP:13536"/>
        <dbReference type="ChEBI" id="CHEBI:15378"/>
        <dbReference type="ChEBI" id="CHEBI:57540"/>
        <dbReference type="ChEBI" id="CHEBI:57945"/>
        <dbReference type="ChEBI" id="CHEBI:65315"/>
        <dbReference type="ChEBI" id="CHEBI:74443"/>
        <dbReference type="EC" id="1.3.1.90"/>
    </reaction>
    <physiologicalReaction direction="right-to-left" evidence="12">
        <dbReference type="Rhea" id="RHEA:53350"/>
    </physiologicalReaction>
</comment>
<feature type="binding site" evidence="18">
    <location>
        <position position="193"/>
    </location>
    <ligand>
        <name>FMN</name>
        <dbReference type="ChEBI" id="CHEBI:58210"/>
    </ligand>
</feature>
<evidence type="ECO:0000256" key="14">
    <source>
        <dbReference type="ARBA" id="ARBA00052996"/>
    </source>
</evidence>
<dbReference type="EMBL" id="JADGJW010000734">
    <property type="protein sequence ID" value="KAJ3213211.1"/>
    <property type="molecule type" value="Genomic_DNA"/>
</dbReference>
<dbReference type="PANTHER" id="PTHR11082">
    <property type="entry name" value="TRNA-DIHYDROURIDINE SYNTHASE"/>
    <property type="match status" value="1"/>
</dbReference>
<dbReference type="InterPro" id="IPR035587">
    <property type="entry name" value="DUS-like_FMN-bd"/>
</dbReference>
<dbReference type="PROSITE" id="PS01136">
    <property type="entry name" value="UPF0034"/>
    <property type="match status" value="1"/>
</dbReference>
<evidence type="ECO:0000256" key="13">
    <source>
        <dbReference type="ARBA" id="ARBA00051932"/>
    </source>
</evidence>